<keyword evidence="7" id="KW-0509">mRNA transport</keyword>
<feature type="compositionally biased region" description="Basic residues" evidence="10">
    <location>
        <begin position="201"/>
        <end position="214"/>
    </location>
</feature>
<comment type="similarity">
    <text evidence="3">Belongs to the LOC1 family.</text>
</comment>
<dbReference type="AlphaFoldDB" id="A0A6G1KE03"/>
<dbReference type="Proteomes" id="UP000799428">
    <property type="component" value="Unassembled WGS sequence"/>
</dbReference>
<evidence type="ECO:0000313" key="12">
    <source>
        <dbReference type="Proteomes" id="UP000799428"/>
    </source>
</evidence>
<dbReference type="PANTHER" id="PTHR28028:SF1">
    <property type="entry name" value="60S RIBOSOMAL SUBUNIT ASSEMBLY_EXPORT PROTEIN LOC1"/>
    <property type="match status" value="1"/>
</dbReference>
<reference evidence="11" key="1">
    <citation type="journal article" date="2020" name="Stud. Mycol.">
        <title>101 Dothideomycetes genomes: a test case for predicting lifestyles and emergence of pathogens.</title>
        <authorList>
            <person name="Haridas S."/>
            <person name="Albert R."/>
            <person name="Binder M."/>
            <person name="Bloem J."/>
            <person name="Labutti K."/>
            <person name="Salamov A."/>
            <person name="Andreopoulos B."/>
            <person name="Baker S."/>
            <person name="Barry K."/>
            <person name="Bills G."/>
            <person name="Bluhm B."/>
            <person name="Cannon C."/>
            <person name="Castanera R."/>
            <person name="Culley D."/>
            <person name="Daum C."/>
            <person name="Ezra D."/>
            <person name="Gonzalez J."/>
            <person name="Henrissat B."/>
            <person name="Kuo A."/>
            <person name="Liang C."/>
            <person name="Lipzen A."/>
            <person name="Lutzoni F."/>
            <person name="Magnuson J."/>
            <person name="Mondo S."/>
            <person name="Nolan M."/>
            <person name="Ohm R."/>
            <person name="Pangilinan J."/>
            <person name="Park H.-J."/>
            <person name="Ramirez L."/>
            <person name="Alfaro M."/>
            <person name="Sun H."/>
            <person name="Tritt A."/>
            <person name="Yoshinaga Y."/>
            <person name="Zwiers L.-H."/>
            <person name="Turgeon B."/>
            <person name="Goodwin S."/>
            <person name="Spatafora J."/>
            <person name="Crous P."/>
            <person name="Grigoriev I."/>
        </authorList>
    </citation>
    <scope>NUCLEOTIDE SEQUENCE</scope>
    <source>
        <strain evidence="11">CBS 279.74</strain>
    </source>
</reference>
<evidence type="ECO:0000256" key="1">
    <source>
        <dbReference type="ARBA" id="ARBA00001977"/>
    </source>
</evidence>
<keyword evidence="5" id="KW-0813">Transport</keyword>
<keyword evidence="6" id="KW-0690">Ribosome biogenesis</keyword>
<evidence type="ECO:0000256" key="6">
    <source>
        <dbReference type="ARBA" id="ARBA00022517"/>
    </source>
</evidence>
<evidence type="ECO:0000256" key="2">
    <source>
        <dbReference type="ARBA" id="ARBA00004604"/>
    </source>
</evidence>
<evidence type="ECO:0000256" key="4">
    <source>
        <dbReference type="ARBA" id="ARBA00011339"/>
    </source>
</evidence>
<evidence type="ECO:0000256" key="3">
    <source>
        <dbReference type="ARBA" id="ARBA00008132"/>
    </source>
</evidence>
<feature type="region of interest" description="Disordered" evidence="10">
    <location>
        <begin position="143"/>
        <end position="214"/>
    </location>
</feature>
<dbReference type="GO" id="GO:0003729">
    <property type="term" value="F:mRNA binding"/>
    <property type="evidence" value="ECO:0007669"/>
    <property type="project" value="InterPro"/>
</dbReference>
<evidence type="ECO:0000256" key="8">
    <source>
        <dbReference type="ARBA" id="ARBA00023054"/>
    </source>
</evidence>
<comment type="subunit">
    <text evidence="4">Component of the 66S pre-ribosomal particle.</text>
</comment>
<evidence type="ECO:0000313" key="11">
    <source>
        <dbReference type="EMBL" id="KAF2711054.1"/>
    </source>
</evidence>
<dbReference type="InterPro" id="IPR037650">
    <property type="entry name" value="Loc1"/>
</dbReference>
<organism evidence="11 12">
    <name type="scientific">Pleomassaria siparia CBS 279.74</name>
    <dbReference type="NCBI Taxonomy" id="1314801"/>
    <lineage>
        <taxon>Eukaryota</taxon>
        <taxon>Fungi</taxon>
        <taxon>Dikarya</taxon>
        <taxon>Ascomycota</taxon>
        <taxon>Pezizomycotina</taxon>
        <taxon>Dothideomycetes</taxon>
        <taxon>Pleosporomycetidae</taxon>
        <taxon>Pleosporales</taxon>
        <taxon>Pleomassariaceae</taxon>
        <taxon>Pleomassaria</taxon>
    </lineage>
</organism>
<feature type="compositionally biased region" description="Basic and acidic residues" evidence="10">
    <location>
        <begin position="143"/>
        <end position="167"/>
    </location>
</feature>
<dbReference type="GO" id="GO:0005730">
    <property type="term" value="C:nucleolus"/>
    <property type="evidence" value="ECO:0007669"/>
    <property type="project" value="UniProtKB-SubCell"/>
</dbReference>
<dbReference type="EMBL" id="MU005768">
    <property type="protein sequence ID" value="KAF2711054.1"/>
    <property type="molecule type" value="Genomic_DNA"/>
</dbReference>
<dbReference type="PANTHER" id="PTHR28028">
    <property type="entry name" value="60S RIBOSOMAL SUBUNIT ASSEMBLY/EXPORT PROTEIN LOC1"/>
    <property type="match status" value="1"/>
</dbReference>
<keyword evidence="12" id="KW-1185">Reference proteome</keyword>
<dbReference type="GO" id="GO:0042273">
    <property type="term" value="P:ribosomal large subunit biogenesis"/>
    <property type="evidence" value="ECO:0007669"/>
    <property type="project" value="InterPro"/>
</dbReference>
<dbReference type="GO" id="GO:0008298">
    <property type="term" value="P:intracellular mRNA localization"/>
    <property type="evidence" value="ECO:0007669"/>
    <property type="project" value="TreeGrafter"/>
</dbReference>
<feature type="compositionally biased region" description="Basic and acidic residues" evidence="10">
    <location>
        <begin position="67"/>
        <end position="84"/>
    </location>
</feature>
<evidence type="ECO:0008006" key="13">
    <source>
        <dbReference type="Google" id="ProtNLM"/>
    </source>
</evidence>
<protein>
    <recommendedName>
        <fullName evidence="13">60S ribosomal subunit assembly/export protein LOC1</fullName>
    </recommendedName>
</protein>
<proteinExistence type="inferred from homology"/>
<accession>A0A6G1KE03</accession>
<evidence type="ECO:0000256" key="9">
    <source>
        <dbReference type="ARBA" id="ARBA00023242"/>
    </source>
</evidence>
<comment type="subcellular location">
    <subcellularLocation>
        <location evidence="2">Nucleus</location>
        <location evidence="2">Nucleolus</location>
    </subcellularLocation>
</comment>
<name>A0A6G1KE03_9PLEO</name>
<feature type="region of interest" description="Disordered" evidence="10">
    <location>
        <begin position="1"/>
        <end position="84"/>
    </location>
</feature>
<sequence>MAPTKPSKGSSKGSKSKSGSGSSSSKKSSSKGFTKPKPSSESGISKRKQKSMALARPGGAQKSKSKSSTDNKKKRRVYTEKELDIPTLNGIVPAGVAKPKGQKIGKKFVDDPASMMAIMSMVNAEKEGFIESKIMRARQLEEVREAKKKEAEARSEEKKTKFEETKASFKKKKVKKHSFESSYDDNLENDPPANGGDQNKSKSKAKSKKRVSFG</sequence>
<evidence type="ECO:0000256" key="5">
    <source>
        <dbReference type="ARBA" id="ARBA00022448"/>
    </source>
</evidence>
<dbReference type="GO" id="GO:0051028">
    <property type="term" value="P:mRNA transport"/>
    <property type="evidence" value="ECO:0007669"/>
    <property type="project" value="UniProtKB-KW"/>
</dbReference>
<gene>
    <name evidence="11" type="ORF">K504DRAFT_500988</name>
</gene>
<keyword evidence="9" id="KW-0539">Nucleus</keyword>
<dbReference type="OrthoDB" id="1743802at2759"/>
<feature type="compositionally biased region" description="Low complexity" evidence="10">
    <location>
        <begin position="1"/>
        <end position="40"/>
    </location>
</feature>
<comment type="function">
    <text evidence="1">Required for efficient assembly and nuclear export of the 60S ribosomal subunit.</text>
</comment>
<keyword evidence="8" id="KW-0175">Coiled coil</keyword>
<evidence type="ECO:0000256" key="7">
    <source>
        <dbReference type="ARBA" id="ARBA00022816"/>
    </source>
</evidence>
<dbReference type="GO" id="GO:0030687">
    <property type="term" value="C:preribosome, large subunit precursor"/>
    <property type="evidence" value="ECO:0007669"/>
    <property type="project" value="TreeGrafter"/>
</dbReference>
<evidence type="ECO:0000256" key="10">
    <source>
        <dbReference type="SAM" id="MobiDB-lite"/>
    </source>
</evidence>